<name>A0A6S7IHU5_PARCT</name>
<evidence type="ECO:0000313" key="1">
    <source>
        <dbReference type="EMBL" id="CAB4018635.1"/>
    </source>
</evidence>
<dbReference type="AlphaFoldDB" id="A0A6S7IHU5"/>
<gene>
    <name evidence="1" type="ORF">PACLA_8A029887</name>
</gene>
<reference evidence="1" key="1">
    <citation type="submission" date="2020-04" db="EMBL/GenBank/DDBJ databases">
        <authorList>
            <person name="Alioto T."/>
            <person name="Alioto T."/>
            <person name="Gomez Garrido J."/>
        </authorList>
    </citation>
    <scope>NUCLEOTIDE SEQUENCE</scope>
    <source>
        <strain evidence="1">A484AB</strain>
    </source>
</reference>
<dbReference type="Proteomes" id="UP001152795">
    <property type="component" value="Unassembled WGS sequence"/>
</dbReference>
<evidence type="ECO:0000313" key="2">
    <source>
        <dbReference type="Proteomes" id="UP001152795"/>
    </source>
</evidence>
<dbReference type="EMBL" id="CACRXK020010097">
    <property type="protein sequence ID" value="CAB4018635.1"/>
    <property type="molecule type" value="Genomic_DNA"/>
</dbReference>
<dbReference type="OrthoDB" id="1892805at2759"/>
<proteinExistence type="predicted"/>
<accession>A0A6S7IHU5</accession>
<feature type="non-terminal residue" evidence="1">
    <location>
        <position position="1"/>
    </location>
</feature>
<dbReference type="Pfam" id="PF14968">
    <property type="entry name" value="CCDC84"/>
    <property type="match status" value="1"/>
</dbReference>
<dbReference type="InterPro" id="IPR028015">
    <property type="entry name" value="CCDC84-like"/>
</dbReference>
<sequence length="244" mass="27696">INETRKTINAPSVVNGELEPGSKFWCHFCALEVKKHITDGNVSVQFGGVFEHLASADHLKHTNKWWAENGAEKSEKSKFLLSQQELHRFKESVKDKLEDLETEVGKEHDKSVMSILEKEKRQKTVAAQPPEPCVPPPVIYRTVKSHHGIMQNPTGFHDGQRVWGGGIVKYRSARSDQWYPWEFDLDDGEKTFRGYQHVSKFPVETGKLDKNEDGNVGDNIHTGATPPWLLAVSIWSNTILAFCY</sequence>
<comment type="caution">
    <text evidence="1">The sequence shown here is derived from an EMBL/GenBank/DDBJ whole genome shotgun (WGS) entry which is preliminary data.</text>
</comment>
<protein>
    <submittedName>
        <fullName evidence="1">Uncharacterized protein</fullName>
    </submittedName>
</protein>
<dbReference type="PANTHER" id="PTHR31198">
    <property type="entry name" value="COILED-COIL DOMAIN-CONTAINING PROTEIN 84"/>
    <property type="match status" value="1"/>
</dbReference>
<keyword evidence="2" id="KW-1185">Reference proteome</keyword>
<organism evidence="1 2">
    <name type="scientific">Paramuricea clavata</name>
    <name type="common">Red gorgonian</name>
    <name type="synonym">Violescent sea-whip</name>
    <dbReference type="NCBI Taxonomy" id="317549"/>
    <lineage>
        <taxon>Eukaryota</taxon>
        <taxon>Metazoa</taxon>
        <taxon>Cnidaria</taxon>
        <taxon>Anthozoa</taxon>
        <taxon>Octocorallia</taxon>
        <taxon>Malacalcyonacea</taxon>
        <taxon>Plexauridae</taxon>
        <taxon>Paramuricea</taxon>
    </lineage>
</organism>
<dbReference type="PANTHER" id="PTHR31198:SF1">
    <property type="entry name" value="CENTROSOMAL AT-AC SPLICING FACTOR"/>
    <property type="match status" value="1"/>
</dbReference>